<keyword evidence="4" id="KW-0812">Transmembrane</keyword>
<dbReference type="SMART" id="SM00563">
    <property type="entry name" value="PlsC"/>
    <property type="match status" value="1"/>
</dbReference>
<keyword evidence="3 6" id="KW-0012">Acyltransferase</keyword>
<dbReference type="GO" id="GO:0006654">
    <property type="term" value="P:phosphatidic acid biosynthetic process"/>
    <property type="evidence" value="ECO:0007669"/>
    <property type="project" value="TreeGrafter"/>
</dbReference>
<evidence type="ECO:0000259" key="5">
    <source>
        <dbReference type="SMART" id="SM00563"/>
    </source>
</evidence>
<organism evidence="6 7">
    <name type="scientific">Ottowia oryzae</name>
    <dbReference type="NCBI Taxonomy" id="2109914"/>
    <lineage>
        <taxon>Bacteria</taxon>
        <taxon>Pseudomonadati</taxon>
        <taxon>Pseudomonadota</taxon>
        <taxon>Betaproteobacteria</taxon>
        <taxon>Burkholderiales</taxon>
        <taxon>Comamonadaceae</taxon>
        <taxon>Ottowia</taxon>
    </lineage>
</organism>
<reference evidence="6 7" key="1">
    <citation type="submission" date="2018-03" db="EMBL/GenBank/DDBJ databases">
        <title>Genome sequencing of Ottowia sp.</title>
        <authorList>
            <person name="Kim S.-J."/>
            <person name="Heo J."/>
            <person name="Kwon S.-W."/>
        </authorList>
    </citation>
    <scope>NUCLEOTIDE SEQUENCE [LARGE SCALE GENOMIC DNA]</scope>
    <source>
        <strain evidence="6 7">KADR8-3</strain>
    </source>
</reference>
<keyword evidence="4" id="KW-1133">Transmembrane helix</keyword>
<evidence type="ECO:0000256" key="3">
    <source>
        <dbReference type="ARBA" id="ARBA00023315"/>
    </source>
</evidence>
<protein>
    <submittedName>
        <fullName evidence="6">1-acyl-sn-glycerol-3-phosphate acyltransferase</fullName>
    </submittedName>
</protein>
<dbReference type="InterPro" id="IPR002123">
    <property type="entry name" value="Plipid/glycerol_acylTrfase"/>
</dbReference>
<comment type="pathway">
    <text evidence="1">Lipid metabolism.</text>
</comment>
<name>A0A2S0MGF6_9BURK</name>
<dbReference type="AlphaFoldDB" id="A0A2S0MGF6"/>
<dbReference type="GO" id="GO:0003841">
    <property type="term" value="F:1-acylglycerol-3-phosphate O-acyltransferase activity"/>
    <property type="evidence" value="ECO:0007669"/>
    <property type="project" value="TreeGrafter"/>
</dbReference>
<keyword evidence="4" id="KW-0472">Membrane</keyword>
<dbReference type="Proteomes" id="UP000239709">
    <property type="component" value="Chromosome"/>
</dbReference>
<dbReference type="KEGG" id="otk:C6570_12170"/>
<keyword evidence="7" id="KW-1185">Reference proteome</keyword>
<evidence type="ECO:0000256" key="2">
    <source>
        <dbReference type="ARBA" id="ARBA00022679"/>
    </source>
</evidence>
<sequence length="267" mass="28712">MTRPLAIFRRAAEGAAMVLGLGLLAVICLTWTPFAMVLGPLLPQPIGKRIGRRAIQTGFRLYVELLQLLCSCRFDLKALDELARRPGPMIVVANHPSLLDAVLLVSHLPNAVCIMKALLMHNLFLGAGARMARYIVNDAPLPMIRSAIAELRDGARLIIFPEGTRTSAPPVGPCAATAGVIAARADVPIDVVVIEMSSPYLGKHWPLTRPPQLPLHVRVRHAGQMHIATADAQRFGTDVRDVLARALGTAPETTGHAAINEEINGHG</sequence>
<proteinExistence type="predicted"/>
<dbReference type="Pfam" id="PF01553">
    <property type="entry name" value="Acyltransferase"/>
    <property type="match status" value="1"/>
</dbReference>
<dbReference type="PANTHER" id="PTHR10434:SF66">
    <property type="entry name" value="PHOSPHOLIPID_GLYCEROL ACYLTRANSFERASE DOMAIN-CONTAINING PROTEIN"/>
    <property type="match status" value="1"/>
</dbReference>
<accession>A0A2S0MGF6</accession>
<dbReference type="RefSeq" id="WP_106703455.1">
    <property type="nucleotide sequence ID" value="NZ_CP027666.1"/>
</dbReference>
<dbReference type="SUPFAM" id="SSF69593">
    <property type="entry name" value="Glycerol-3-phosphate (1)-acyltransferase"/>
    <property type="match status" value="1"/>
</dbReference>
<dbReference type="OrthoDB" id="9812274at2"/>
<dbReference type="CDD" id="cd07989">
    <property type="entry name" value="LPLAT_AGPAT-like"/>
    <property type="match status" value="1"/>
</dbReference>
<evidence type="ECO:0000313" key="7">
    <source>
        <dbReference type="Proteomes" id="UP000239709"/>
    </source>
</evidence>
<feature type="transmembrane region" description="Helical" evidence="4">
    <location>
        <begin position="15"/>
        <end position="42"/>
    </location>
</feature>
<evidence type="ECO:0000256" key="4">
    <source>
        <dbReference type="SAM" id="Phobius"/>
    </source>
</evidence>
<gene>
    <name evidence="6" type="ORF">C6570_12170</name>
</gene>
<evidence type="ECO:0000256" key="1">
    <source>
        <dbReference type="ARBA" id="ARBA00005189"/>
    </source>
</evidence>
<evidence type="ECO:0000313" key="6">
    <source>
        <dbReference type="EMBL" id="AVO34906.1"/>
    </source>
</evidence>
<keyword evidence="2 6" id="KW-0808">Transferase</keyword>
<feature type="domain" description="Phospholipid/glycerol acyltransferase" evidence="5">
    <location>
        <begin position="89"/>
        <end position="197"/>
    </location>
</feature>
<dbReference type="EMBL" id="CP027666">
    <property type="protein sequence ID" value="AVO34906.1"/>
    <property type="molecule type" value="Genomic_DNA"/>
</dbReference>
<dbReference type="PANTHER" id="PTHR10434">
    <property type="entry name" value="1-ACYL-SN-GLYCEROL-3-PHOSPHATE ACYLTRANSFERASE"/>
    <property type="match status" value="1"/>
</dbReference>